<evidence type="ECO:0000256" key="1">
    <source>
        <dbReference type="SAM" id="MobiDB-lite"/>
    </source>
</evidence>
<organism evidence="2 3">
    <name type="scientific">Dothidotthia symphoricarpi CBS 119687</name>
    <dbReference type="NCBI Taxonomy" id="1392245"/>
    <lineage>
        <taxon>Eukaryota</taxon>
        <taxon>Fungi</taxon>
        <taxon>Dikarya</taxon>
        <taxon>Ascomycota</taxon>
        <taxon>Pezizomycotina</taxon>
        <taxon>Dothideomycetes</taxon>
        <taxon>Pleosporomycetidae</taxon>
        <taxon>Pleosporales</taxon>
        <taxon>Dothidotthiaceae</taxon>
        <taxon>Dothidotthia</taxon>
    </lineage>
</organism>
<evidence type="ECO:0000313" key="2">
    <source>
        <dbReference type="EMBL" id="KAF2127091.1"/>
    </source>
</evidence>
<feature type="compositionally biased region" description="Polar residues" evidence="1">
    <location>
        <begin position="169"/>
        <end position="181"/>
    </location>
</feature>
<gene>
    <name evidence="2" type="ORF">P153DRAFT_368433</name>
</gene>
<keyword evidence="3" id="KW-1185">Reference proteome</keyword>
<feature type="region of interest" description="Disordered" evidence="1">
    <location>
        <begin position="93"/>
        <end position="195"/>
    </location>
</feature>
<sequence length="414" mass="46362">MGIPIGYNIRRDEEQDKERDVLRADVTGHRSPIRRRVRPDGRSRLAPPPVPEVTRNAHRVSESARNPPSLQRYHEYLSRRDTEERAMRMHTRPLAALTPGFAPATAARTRTGSAGARRRRSRSPQADELAYRRRDDSHEGLDSSADSHAVGFPRLRRMGRRTIADGPLPSSSLRESWSPASTLDGLGDRDRSLSPFEETLPWDTFLSTVVPDPVAPTADSSFASAAASASFSHPNSTHSSRAGSSNSHSASSSHTHLTVPSRRQSETQFMRACESSSDDTASDTEEDEIIVRPNPATSRRRARPSYFSSEPPMRDTERYSHRVLERSRAANAYVSRFYSARTAPERPLEDQLDGPVELTRATSDAHGLLDQELRDARLLLERLTRRDDVSDDFWASVGLTRSFADGVERLQERE</sequence>
<dbReference type="RefSeq" id="XP_033521480.1">
    <property type="nucleotide sequence ID" value="XM_033668512.1"/>
</dbReference>
<reference evidence="2" key="1">
    <citation type="journal article" date="2020" name="Stud. Mycol.">
        <title>101 Dothideomycetes genomes: a test case for predicting lifestyles and emergence of pathogens.</title>
        <authorList>
            <person name="Haridas S."/>
            <person name="Albert R."/>
            <person name="Binder M."/>
            <person name="Bloem J."/>
            <person name="Labutti K."/>
            <person name="Salamov A."/>
            <person name="Andreopoulos B."/>
            <person name="Baker S."/>
            <person name="Barry K."/>
            <person name="Bills G."/>
            <person name="Bluhm B."/>
            <person name="Cannon C."/>
            <person name="Castanera R."/>
            <person name="Culley D."/>
            <person name="Daum C."/>
            <person name="Ezra D."/>
            <person name="Gonzalez J."/>
            <person name="Henrissat B."/>
            <person name="Kuo A."/>
            <person name="Liang C."/>
            <person name="Lipzen A."/>
            <person name="Lutzoni F."/>
            <person name="Magnuson J."/>
            <person name="Mondo S."/>
            <person name="Nolan M."/>
            <person name="Ohm R."/>
            <person name="Pangilinan J."/>
            <person name="Park H.-J."/>
            <person name="Ramirez L."/>
            <person name="Alfaro M."/>
            <person name="Sun H."/>
            <person name="Tritt A."/>
            <person name="Yoshinaga Y."/>
            <person name="Zwiers L.-H."/>
            <person name="Turgeon B."/>
            <person name="Goodwin S."/>
            <person name="Spatafora J."/>
            <person name="Crous P."/>
            <person name="Grigoriev I."/>
        </authorList>
    </citation>
    <scope>NUCLEOTIDE SEQUENCE</scope>
    <source>
        <strain evidence="2">CBS 119687</strain>
    </source>
</reference>
<feature type="compositionally biased region" description="Low complexity" evidence="1">
    <location>
        <begin position="230"/>
        <end position="256"/>
    </location>
</feature>
<feature type="region of interest" description="Disordered" evidence="1">
    <location>
        <begin position="26"/>
        <end position="74"/>
    </location>
</feature>
<dbReference type="OrthoDB" id="3946700at2759"/>
<dbReference type="EMBL" id="ML977511">
    <property type="protein sequence ID" value="KAF2127091.1"/>
    <property type="molecule type" value="Genomic_DNA"/>
</dbReference>
<dbReference type="AlphaFoldDB" id="A0A6A6A8W3"/>
<feature type="region of interest" description="Disordered" evidence="1">
    <location>
        <begin position="230"/>
        <end position="319"/>
    </location>
</feature>
<accession>A0A6A6A8W3</accession>
<name>A0A6A6A8W3_9PLEO</name>
<protein>
    <submittedName>
        <fullName evidence="2">Uncharacterized protein</fullName>
    </submittedName>
</protein>
<feature type="compositionally biased region" description="Acidic residues" evidence="1">
    <location>
        <begin position="276"/>
        <end position="288"/>
    </location>
</feature>
<dbReference type="GeneID" id="54408944"/>
<feature type="compositionally biased region" description="Basic and acidic residues" evidence="1">
    <location>
        <begin position="129"/>
        <end position="141"/>
    </location>
</feature>
<proteinExistence type="predicted"/>
<feature type="compositionally biased region" description="Low complexity" evidence="1">
    <location>
        <begin position="99"/>
        <end position="115"/>
    </location>
</feature>
<dbReference type="Proteomes" id="UP000799771">
    <property type="component" value="Unassembled WGS sequence"/>
</dbReference>
<evidence type="ECO:0000313" key="3">
    <source>
        <dbReference type="Proteomes" id="UP000799771"/>
    </source>
</evidence>